<reference evidence="8" key="1">
    <citation type="submission" date="2018-05" db="EMBL/GenBank/DDBJ databases">
        <authorList>
            <person name="Lanie J.A."/>
            <person name="Ng W.-L."/>
            <person name="Kazmierczak K.M."/>
            <person name="Andrzejewski T.M."/>
            <person name="Davidsen T.M."/>
            <person name="Wayne K.J."/>
            <person name="Tettelin H."/>
            <person name="Glass J.I."/>
            <person name="Rusch D."/>
            <person name="Podicherti R."/>
            <person name="Tsui H.-C.T."/>
            <person name="Winkler M.E."/>
        </authorList>
    </citation>
    <scope>NUCLEOTIDE SEQUENCE</scope>
</reference>
<keyword evidence="4" id="KW-0238">DNA-binding</keyword>
<keyword evidence="2" id="KW-0963">Cytoplasm</keyword>
<dbReference type="PROSITE" id="PS51857">
    <property type="entry name" value="CSD_2"/>
    <property type="match status" value="1"/>
</dbReference>
<dbReference type="PANTHER" id="PTHR46565:SF20">
    <property type="entry name" value="COLD SHOCK DOMAIN-CONTAINING PROTEIN 4"/>
    <property type="match status" value="1"/>
</dbReference>
<dbReference type="GO" id="GO:0005737">
    <property type="term" value="C:cytoplasm"/>
    <property type="evidence" value="ECO:0007669"/>
    <property type="project" value="UniProtKB-SubCell"/>
</dbReference>
<dbReference type="InterPro" id="IPR012340">
    <property type="entry name" value="NA-bd_OB-fold"/>
</dbReference>
<dbReference type="PANTHER" id="PTHR46565">
    <property type="entry name" value="COLD SHOCK DOMAIN PROTEIN 2"/>
    <property type="match status" value="1"/>
</dbReference>
<name>A0A382VB04_9ZZZZ</name>
<dbReference type="InterPro" id="IPR012156">
    <property type="entry name" value="Cold_shock_CspA"/>
</dbReference>
<dbReference type="CDD" id="cd04458">
    <property type="entry name" value="CSP_CDS"/>
    <property type="match status" value="1"/>
</dbReference>
<evidence type="ECO:0000256" key="5">
    <source>
        <dbReference type="ARBA" id="ARBA00023159"/>
    </source>
</evidence>
<dbReference type="SUPFAM" id="SSF50249">
    <property type="entry name" value="Nucleic acid-binding proteins"/>
    <property type="match status" value="1"/>
</dbReference>
<evidence type="ECO:0000313" key="8">
    <source>
        <dbReference type="EMBL" id="SVD43215.1"/>
    </source>
</evidence>
<evidence type="ECO:0000256" key="1">
    <source>
        <dbReference type="ARBA" id="ARBA00004496"/>
    </source>
</evidence>
<protein>
    <recommendedName>
        <fullName evidence="7">CSD domain-containing protein</fullName>
    </recommendedName>
</protein>
<organism evidence="8">
    <name type="scientific">marine metagenome</name>
    <dbReference type="NCBI Taxonomy" id="408172"/>
    <lineage>
        <taxon>unclassified sequences</taxon>
        <taxon>metagenomes</taxon>
        <taxon>ecological metagenomes</taxon>
    </lineage>
</organism>
<gene>
    <name evidence="8" type="ORF">METZ01_LOCUS396069</name>
</gene>
<feature type="domain" description="CSD" evidence="7">
    <location>
        <begin position="1"/>
        <end position="58"/>
    </location>
</feature>
<dbReference type="Gene3D" id="2.40.50.140">
    <property type="entry name" value="Nucleic acid-binding proteins"/>
    <property type="match status" value="1"/>
</dbReference>
<keyword evidence="5" id="KW-0010">Activator</keyword>
<keyword evidence="3" id="KW-0805">Transcription regulation</keyword>
<dbReference type="SMART" id="SM00357">
    <property type="entry name" value="CSP"/>
    <property type="match status" value="1"/>
</dbReference>
<comment type="subcellular location">
    <subcellularLocation>
        <location evidence="1">Cytoplasm</location>
    </subcellularLocation>
</comment>
<dbReference type="Pfam" id="PF00313">
    <property type="entry name" value="CSD"/>
    <property type="match status" value="1"/>
</dbReference>
<dbReference type="InterPro" id="IPR002059">
    <property type="entry name" value="CSP_DNA-bd"/>
</dbReference>
<sequence>MVTGTVKWFNPIKGFGFITLDEGGSDAFVHISAVGRAGLITLQEGQRINFELQIWPKW</sequence>
<evidence type="ECO:0000259" key="7">
    <source>
        <dbReference type="PROSITE" id="PS51857"/>
    </source>
</evidence>
<evidence type="ECO:0000256" key="6">
    <source>
        <dbReference type="ARBA" id="ARBA00023163"/>
    </source>
</evidence>
<dbReference type="PIRSF" id="PIRSF002599">
    <property type="entry name" value="Cold_shock_A"/>
    <property type="match status" value="1"/>
</dbReference>
<evidence type="ECO:0000256" key="4">
    <source>
        <dbReference type="ARBA" id="ARBA00023125"/>
    </source>
</evidence>
<dbReference type="AlphaFoldDB" id="A0A382VB04"/>
<dbReference type="PRINTS" id="PR00050">
    <property type="entry name" value="COLDSHOCK"/>
</dbReference>
<dbReference type="GO" id="GO:0003677">
    <property type="term" value="F:DNA binding"/>
    <property type="evidence" value="ECO:0007669"/>
    <property type="project" value="UniProtKB-KW"/>
</dbReference>
<evidence type="ECO:0000256" key="2">
    <source>
        <dbReference type="ARBA" id="ARBA00022490"/>
    </source>
</evidence>
<evidence type="ECO:0000256" key="3">
    <source>
        <dbReference type="ARBA" id="ARBA00023015"/>
    </source>
</evidence>
<proteinExistence type="predicted"/>
<dbReference type="EMBL" id="UINC01150267">
    <property type="protein sequence ID" value="SVD43215.1"/>
    <property type="molecule type" value="Genomic_DNA"/>
</dbReference>
<accession>A0A382VB04</accession>
<dbReference type="InterPro" id="IPR011129">
    <property type="entry name" value="CSD"/>
</dbReference>
<keyword evidence="6" id="KW-0804">Transcription</keyword>